<gene>
    <name evidence="1" type="ORF">LX73_2361</name>
</gene>
<evidence type="ECO:0000313" key="2">
    <source>
        <dbReference type="Proteomes" id="UP000324595"/>
    </source>
</evidence>
<dbReference type="AlphaFoldDB" id="A0A5D3YG96"/>
<evidence type="ECO:0000313" key="1">
    <source>
        <dbReference type="EMBL" id="TYP92111.1"/>
    </source>
</evidence>
<proteinExistence type="predicted"/>
<dbReference type="OrthoDB" id="1524512at2"/>
<reference evidence="1 2" key="1">
    <citation type="submission" date="2019-07" db="EMBL/GenBank/DDBJ databases">
        <title>Genomic Encyclopedia of Archaeal and Bacterial Type Strains, Phase II (KMG-II): from individual species to whole genera.</title>
        <authorList>
            <person name="Goeker M."/>
        </authorList>
    </citation>
    <scope>NUCLEOTIDE SEQUENCE [LARGE SCALE GENOMIC DNA]</scope>
    <source>
        <strain evidence="1 2">DSM 21935</strain>
    </source>
</reference>
<sequence>MNRLRLHIIRLVIILFVGVGFGFSILQPAQAADTSTAFADWLRTKAKSGDNIKLEKELNNLRKSERHIDKVIEEASQIVRQNNKAFAFSFLRSAASDKVYQLLLIEWNYFQTGNGMSAVSTSPFPKSLFSGKEHLSLSHVDSFIARRAVFFQPAVGSFINTYSDHEQSLTPMANSIAIGAP</sequence>
<accession>A0A5D3YG96</accession>
<dbReference type="EMBL" id="VNHY01000004">
    <property type="protein sequence ID" value="TYP92111.1"/>
    <property type="molecule type" value="Genomic_DNA"/>
</dbReference>
<organism evidence="1 2">
    <name type="scientific">Fodinibius salinus</name>
    <dbReference type="NCBI Taxonomy" id="860790"/>
    <lineage>
        <taxon>Bacteria</taxon>
        <taxon>Pseudomonadati</taxon>
        <taxon>Balneolota</taxon>
        <taxon>Balneolia</taxon>
        <taxon>Balneolales</taxon>
        <taxon>Balneolaceae</taxon>
        <taxon>Fodinibius</taxon>
    </lineage>
</organism>
<keyword evidence="2" id="KW-1185">Reference proteome</keyword>
<name>A0A5D3YG96_9BACT</name>
<dbReference type="Proteomes" id="UP000324595">
    <property type="component" value="Unassembled WGS sequence"/>
</dbReference>
<dbReference type="RefSeq" id="WP_148899672.1">
    <property type="nucleotide sequence ID" value="NZ_VNHY01000004.1"/>
</dbReference>
<protein>
    <submittedName>
        <fullName evidence="1">Uncharacterized protein</fullName>
    </submittedName>
</protein>
<comment type="caution">
    <text evidence="1">The sequence shown here is derived from an EMBL/GenBank/DDBJ whole genome shotgun (WGS) entry which is preliminary data.</text>
</comment>